<evidence type="ECO:0000256" key="2">
    <source>
        <dbReference type="SAM" id="Phobius"/>
    </source>
</evidence>
<gene>
    <name evidence="3" type="primary">Rph3a</name>
    <name evidence="3" type="ORF">CM83_4442</name>
</gene>
<feature type="compositionally biased region" description="Low complexity" evidence="1">
    <location>
        <begin position="207"/>
        <end position="218"/>
    </location>
</feature>
<feature type="non-terminal residue" evidence="3">
    <location>
        <position position="232"/>
    </location>
</feature>
<keyword evidence="2" id="KW-0472">Membrane</keyword>
<evidence type="ECO:0000313" key="3">
    <source>
        <dbReference type="EMBL" id="JAG18187.1"/>
    </source>
</evidence>
<protein>
    <submittedName>
        <fullName evidence="3">Rabphilin-3A</fullName>
    </submittedName>
</protein>
<reference evidence="3" key="1">
    <citation type="journal article" date="2014" name="PLoS ONE">
        <title>Transcriptome-Based Identification of ABC Transporters in the Western Tarnished Plant Bug Lygus hesperus.</title>
        <authorList>
            <person name="Hull J.J."/>
            <person name="Chaney K."/>
            <person name="Geib S.M."/>
            <person name="Fabrick J.A."/>
            <person name="Brent C.S."/>
            <person name="Walsh D."/>
            <person name="Lavine L.C."/>
        </authorList>
    </citation>
    <scope>NUCLEOTIDE SEQUENCE</scope>
</reference>
<keyword evidence="2" id="KW-1133">Transmembrane helix</keyword>
<accession>A0A0A9XBU8</accession>
<feature type="transmembrane region" description="Helical" evidence="2">
    <location>
        <begin position="30"/>
        <end position="54"/>
    </location>
</feature>
<feature type="transmembrane region" description="Helical" evidence="2">
    <location>
        <begin position="157"/>
        <end position="175"/>
    </location>
</feature>
<feature type="transmembrane region" description="Helical" evidence="2">
    <location>
        <begin position="74"/>
        <end position="94"/>
    </location>
</feature>
<feature type="region of interest" description="Disordered" evidence="1">
    <location>
        <begin position="204"/>
        <end position="232"/>
    </location>
</feature>
<keyword evidence="2" id="KW-0812">Transmembrane</keyword>
<feature type="transmembrane region" description="Helical" evidence="2">
    <location>
        <begin position="114"/>
        <end position="137"/>
    </location>
</feature>
<dbReference type="AlphaFoldDB" id="A0A0A9XBU8"/>
<dbReference type="EMBL" id="GBHO01025417">
    <property type="protein sequence ID" value="JAG18187.1"/>
    <property type="molecule type" value="Transcribed_RNA"/>
</dbReference>
<sequence>MAYMEWGIIRKFPKIERNYVGKNIKQGAEIVFYVDVALQCLYSTTAVFVLLLLMDVIESNEFSYQIITLGETVIGQYSQIAFSIAVCILDYVFLLRGIKKDDVHLLSTWLKITVVFYVLFVLITGLKTVATLSSLLLADARIARQIVYPGVKSLLVIYFRIAWNFYAIAVVKNYYFEEKYGSRYVNTNRPVLIYQGLYPVQPPYPQQPQGNPPTQQRPTAQSVMHGPIPTPP</sequence>
<organism evidence="3">
    <name type="scientific">Lygus hesperus</name>
    <name type="common">Western plant bug</name>
    <dbReference type="NCBI Taxonomy" id="30085"/>
    <lineage>
        <taxon>Eukaryota</taxon>
        <taxon>Metazoa</taxon>
        <taxon>Ecdysozoa</taxon>
        <taxon>Arthropoda</taxon>
        <taxon>Hexapoda</taxon>
        <taxon>Insecta</taxon>
        <taxon>Pterygota</taxon>
        <taxon>Neoptera</taxon>
        <taxon>Paraneoptera</taxon>
        <taxon>Hemiptera</taxon>
        <taxon>Heteroptera</taxon>
        <taxon>Panheteroptera</taxon>
        <taxon>Cimicomorpha</taxon>
        <taxon>Miridae</taxon>
        <taxon>Mirini</taxon>
        <taxon>Lygus</taxon>
    </lineage>
</organism>
<name>A0A0A9XBU8_LYGHE</name>
<evidence type="ECO:0000256" key="1">
    <source>
        <dbReference type="SAM" id="MobiDB-lite"/>
    </source>
</evidence>
<proteinExistence type="predicted"/>
<reference evidence="3" key="2">
    <citation type="submission" date="2014-07" db="EMBL/GenBank/DDBJ databases">
        <authorList>
            <person name="Hull J."/>
        </authorList>
    </citation>
    <scope>NUCLEOTIDE SEQUENCE</scope>
</reference>